<proteinExistence type="predicted"/>
<gene>
    <name evidence="2" type="ORF">MESS2_750010</name>
</gene>
<dbReference type="STRING" id="1297569.MESS2_750010"/>
<dbReference type="Proteomes" id="UP000012062">
    <property type="component" value="Unassembled WGS sequence"/>
</dbReference>
<organism evidence="2 3">
    <name type="scientific">Mesorhizobium metallidurans STM 2683</name>
    <dbReference type="NCBI Taxonomy" id="1297569"/>
    <lineage>
        <taxon>Bacteria</taxon>
        <taxon>Pseudomonadati</taxon>
        <taxon>Pseudomonadota</taxon>
        <taxon>Alphaproteobacteria</taxon>
        <taxon>Hyphomicrobiales</taxon>
        <taxon>Phyllobacteriaceae</taxon>
        <taxon>Mesorhizobium</taxon>
    </lineage>
</organism>
<dbReference type="AlphaFoldDB" id="M5F978"/>
<keyword evidence="1" id="KW-1133">Transmembrane helix</keyword>
<evidence type="ECO:0000313" key="3">
    <source>
        <dbReference type="Proteomes" id="UP000012062"/>
    </source>
</evidence>
<dbReference type="EMBL" id="CAUM01000145">
    <property type="protein sequence ID" value="CCV08461.1"/>
    <property type="molecule type" value="Genomic_DNA"/>
</dbReference>
<name>M5F978_9HYPH</name>
<accession>M5F978</accession>
<dbReference type="eggNOG" id="ENOG50312BP">
    <property type="taxonomic scope" value="Bacteria"/>
</dbReference>
<keyword evidence="1" id="KW-0472">Membrane</keyword>
<evidence type="ECO:0000256" key="1">
    <source>
        <dbReference type="SAM" id="Phobius"/>
    </source>
</evidence>
<reference evidence="2 3" key="1">
    <citation type="submission" date="2013-02" db="EMBL/GenBank/DDBJ databases">
        <authorList>
            <person name="Genoscope - CEA"/>
        </authorList>
    </citation>
    <scope>NUCLEOTIDE SEQUENCE [LARGE SCALE GENOMIC DNA]</scope>
    <source>
        <strain evidence="2 3">STM 2683</strain>
    </source>
</reference>
<keyword evidence="3" id="KW-1185">Reference proteome</keyword>
<feature type="transmembrane region" description="Helical" evidence="1">
    <location>
        <begin position="12"/>
        <end position="38"/>
    </location>
</feature>
<sequence>MARRYGRKKKKTNIGTILGASALGLLSLGMVAGFVWMWSRTDDTVLVKGTNCPATGATTATVVIFDATDPISPTTLSDLKNQFRGIVGSVEKGGYLRVVSLTGKPGEIPLMFDGCNPGDGSSVDSWTGNPEMARKKWEKAFDEPLANLPDEIANGTEAAQSPIMAAIQKVKLTIFDGEIGEGRPNRLFVASDMIEHTHLYSQYKAGPDYEKYLGSLAAKEYRTPLGGVDVSLLYVERPNRKFESLAHVEFWKQWVERQDGNFVNATRLAGLNLAEAEQ</sequence>
<dbReference type="OrthoDB" id="7551043at2"/>
<keyword evidence="1" id="KW-0812">Transmembrane</keyword>
<protein>
    <submittedName>
        <fullName evidence="2">Uncharacterized protein</fullName>
    </submittedName>
</protein>
<evidence type="ECO:0000313" key="2">
    <source>
        <dbReference type="EMBL" id="CCV08461.1"/>
    </source>
</evidence>
<dbReference type="RefSeq" id="WP_008877335.1">
    <property type="nucleotide sequence ID" value="NZ_CAUM01000145.1"/>
</dbReference>
<comment type="caution">
    <text evidence="2">The sequence shown here is derived from an EMBL/GenBank/DDBJ whole genome shotgun (WGS) entry which is preliminary data.</text>
</comment>